<dbReference type="Proteomes" id="UP000217257">
    <property type="component" value="Chromosome"/>
</dbReference>
<reference evidence="2 3" key="1">
    <citation type="submission" date="2017-06" db="EMBL/GenBank/DDBJ databases">
        <title>Sequencing and comparative analysis of myxobacterial genomes.</title>
        <authorList>
            <person name="Rupp O."/>
            <person name="Goesmann A."/>
            <person name="Sogaard-Andersen L."/>
        </authorList>
    </citation>
    <scope>NUCLEOTIDE SEQUENCE [LARGE SCALE GENOMIC DNA]</scope>
    <source>
        <strain evidence="2 3">DSM 52655</strain>
    </source>
</reference>
<accession>A0A250JC82</accession>
<name>A0A250JC82_9BACT</name>
<dbReference type="KEGG" id="cfus:CYFUS_006961"/>
<feature type="signal peptide" evidence="1">
    <location>
        <begin position="1"/>
        <end position="26"/>
    </location>
</feature>
<dbReference type="Gene3D" id="2.130.10.10">
    <property type="entry name" value="YVTN repeat-like/Quinoprotein amine dehydrogenase"/>
    <property type="match status" value="1"/>
</dbReference>
<proteinExistence type="predicted"/>
<dbReference type="InterPro" id="IPR015943">
    <property type="entry name" value="WD40/YVTN_repeat-like_dom_sf"/>
</dbReference>
<organism evidence="2 3">
    <name type="scientific">Cystobacter fuscus</name>
    <dbReference type="NCBI Taxonomy" id="43"/>
    <lineage>
        <taxon>Bacteria</taxon>
        <taxon>Pseudomonadati</taxon>
        <taxon>Myxococcota</taxon>
        <taxon>Myxococcia</taxon>
        <taxon>Myxococcales</taxon>
        <taxon>Cystobacterineae</taxon>
        <taxon>Archangiaceae</taxon>
        <taxon>Cystobacter</taxon>
    </lineage>
</organism>
<evidence type="ECO:0000313" key="2">
    <source>
        <dbReference type="EMBL" id="ATB41495.1"/>
    </source>
</evidence>
<protein>
    <submittedName>
        <fullName evidence="2">Uncharacterized protein</fullName>
    </submittedName>
</protein>
<feature type="chain" id="PRO_5012309725" evidence="1">
    <location>
        <begin position="27"/>
        <end position="316"/>
    </location>
</feature>
<gene>
    <name evidence="2" type="ORF">CYFUS_006961</name>
</gene>
<dbReference type="AlphaFoldDB" id="A0A250JC82"/>
<evidence type="ECO:0000313" key="3">
    <source>
        <dbReference type="Proteomes" id="UP000217257"/>
    </source>
</evidence>
<sequence length="316" mass="34113">MKAMGNRSSIRWMPLFLTLAGLGQVAAEPFEPGNVLISTENSVHEYTPNGTWVRTLPIPYPTGTRPVTESARDALVDANGNLQIYNGTFDPYLSRYDVAAQSWTHWTFTGWSTANNVSYGGIASHGHSIFVTDMSTYGQGDIPKGLVRFDLLTGGAQRFADTIDFIDVTLGLDGLLYGLAGDERSVYVYDPSTLTQVRALSLPFGSYIRGIAVSTAGEIYGASWNDTIHRFSATGVQLGVIPSGAYDLVDIDISPLYEQVVVGSRFGTIVFTNLALTYPWSINVGGSTAFATFVPPDNQGHDDNNLLVSSGNTLTE</sequence>
<dbReference type="EMBL" id="CP022098">
    <property type="protein sequence ID" value="ATB41495.1"/>
    <property type="molecule type" value="Genomic_DNA"/>
</dbReference>
<keyword evidence="1" id="KW-0732">Signal</keyword>
<evidence type="ECO:0000256" key="1">
    <source>
        <dbReference type="SAM" id="SignalP"/>
    </source>
</evidence>
<dbReference type="SUPFAM" id="SSF63829">
    <property type="entry name" value="Calcium-dependent phosphotriesterase"/>
    <property type="match status" value="1"/>
</dbReference>